<keyword evidence="2" id="KW-0963">Cytoplasm</keyword>
<dbReference type="Pfam" id="PF00004">
    <property type="entry name" value="AAA"/>
    <property type="match status" value="1"/>
</dbReference>
<dbReference type="STRING" id="6280.A0A0N4SY67"/>
<keyword evidence="12" id="KW-1185">Reference proteome</keyword>
<dbReference type="InterPro" id="IPR050304">
    <property type="entry name" value="MT-severing_AAA_ATPase"/>
</dbReference>
<dbReference type="Gene3D" id="3.40.50.300">
    <property type="entry name" value="P-loop containing nucleotide triphosphate hydrolases"/>
    <property type="match status" value="1"/>
</dbReference>
<dbReference type="EMBL" id="UZAD01000034">
    <property type="protein sequence ID" value="VDN81849.1"/>
    <property type="molecule type" value="Genomic_DNA"/>
</dbReference>
<reference evidence="11 12" key="2">
    <citation type="submission" date="2018-11" db="EMBL/GenBank/DDBJ databases">
        <authorList>
            <consortium name="Pathogen Informatics"/>
        </authorList>
    </citation>
    <scope>NUCLEOTIDE SEQUENCE [LARGE SCALE GENOMIC DNA]</scope>
</reference>
<proteinExistence type="inferred from homology"/>
<dbReference type="CDD" id="cd19509">
    <property type="entry name" value="RecA-like_VPS4-like"/>
    <property type="match status" value="1"/>
</dbReference>
<dbReference type="GO" id="GO:0005874">
    <property type="term" value="C:microtubule"/>
    <property type="evidence" value="ECO:0007669"/>
    <property type="project" value="UniProtKB-KW"/>
</dbReference>
<keyword evidence="5 9" id="KW-0067">ATP-binding</keyword>
<dbReference type="FunFam" id="1.10.8.60:FF:000215">
    <property type="entry name" value="BMA-SPAS-1, isoform e"/>
    <property type="match status" value="1"/>
</dbReference>
<reference evidence="13" key="1">
    <citation type="submission" date="2017-02" db="UniProtKB">
        <authorList>
            <consortium name="WormBaseParasite"/>
        </authorList>
    </citation>
    <scope>IDENTIFICATION</scope>
</reference>
<comment type="similarity">
    <text evidence="9">Belongs to the AAA ATPase family.</text>
</comment>
<dbReference type="GO" id="GO:0016887">
    <property type="term" value="F:ATP hydrolysis activity"/>
    <property type="evidence" value="ECO:0007669"/>
    <property type="project" value="InterPro"/>
</dbReference>
<evidence type="ECO:0000256" key="4">
    <source>
        <dbReference type="ARBA" id="ARBA00022741"/>
    </source>
</evidence>
<dbReference type="InterPro" id="IPR003593">
    <property type="entry name" value="AAA+_ATPase"/>
</dbReference>
<dbReference type="Pfam" id="PF17862">
    <property type="entry name" value="AAA_lid_3"/>
    <property type="match status" value="1"/>
</dbReference>
<comment type="subcellular location">
    <subcellularLocation>
        <location evidence="1">Cytoplasm</location>
    </subcellularLocation>
</comment>
<evidence type="ECO:0000256" key="7">
    <source>
        <dbReference type="ARBA" id="ARBA00036378"/>
    </source>
</evidence>
<dbReference type="PROSITE" id="PS00674">
    <property type="entry name" value="AAA"/>
    <property type="match status" value="1"/>
</dbReference>
<evidence type="ECO:0000256" key="6">
    <source>
        <dbReference type="ARBA" id="ARBA00023235"/>
    </source>
</evidence>
<accession>A0A0N4SY67</accession>
<evidence type="ECO:0000313" key="11">
    <source>
        <dbReference type="EMBL" id="VDN81849.1"/>
    </source>
</evidence>
<dbReference type="FunFam" id="1.20.58.80:FF:000042">
    <property type="entry name" value="BMA-SPAS-1, isoform d"/>
    <property type="match status" value="1"/>
</dbReference>
<dbReference type="WBParaSite" id="BPAG_0000066201-mRNA-1">
    <property type="protein sequence ID" value="BPAG_0000066201-mRNA-1"/>
    <property type="gene ID" value="BPAG_0000066201"/>
</dbReference>
<dbReference type="GO" id="GO:0005524">
    <property type="term" value="F:ATP binding"/>
    <property type="evidence" value="ECO:0007669"/>
    <property type="project" value="UniProtKB-KW"/>
</dbReference>
<evidence type="ECO:0000259" key="10">
    <source>
        <dbReference type="SMART" id="SM00382"/>
    </source>
</evidence>
<dbReference type="PANTHER" id="PTHR23074:SF86">
    <property type="entry name" value="SPASTIN"/>
    <property type="match status" value="1"/>
</dbReference>
<dbReference type="InterPro" id="IPR003960">
    <property type="entry name" value="ATPase_AAA_CS"/>
</dbReference>
<dbReference type="Gene3D" id="1.20.58.80">
    <property type="entry name" value="Phosphotransferase system, lactose/cellobiose-type IIA subunit"/>
    <property type="match status" value="1"/>
</dbReference>
<dbReference type="InterPro" id="IPR041569">
    <property type="entry name" value="AAA_lid_3"/>
</dbReference>
<evidence type="ECO:0000256" key="3">
    <source>
        <dbReference type="ARBA" id="ARBA00022701"/>
    </source>
</evidence>
<keyword evidence="6" id="KW-0413">Isomerase</keyword>
<dbReference type="PANTHER" id="PTHR23074">
    <property type="entry name" value="AAA DOMAIN-CONTAINING"/>
    <property type="match status" value="1"/>
</dbReference>
<dbReference type="InterPro" id="IPR003959">
    <property type="entry name" value="ATPase_AAA_core"/>
</dbReference>
<dbReference type="GO" id="GO:0008568">
    <property type="term" value="F:microtubule severing ATPase activity"/>
    <property type="evidence" value="ECO:0007669"/>
    <property type="project" value="UniProtKB-EC"/>
</dbReference>
<evidence type="ECO:0000313" key="13">
    <source>
        <dbReference type="WBParaSite" id="BPAG_0000066201-mRNA-1"/>
    </source>
</evidence>
<comment type="catalytic activity">
    <reaction evidence="7">
        <text>n ATP + n H2O + a microtubule = n ADP + n phosphate + (n+1) alpha/beta tubulin heterodimers.</text>
        <dbReference type="EC" id="5.6.1.1"/>
    </reaction>
</comment>
<evidence type="ECO:0000256" key="8">
    <source>
        <dbReference type="ARBA" id="ARBA00038871"/>
    </source>
</evidence>
<dbReference type="SUPFAM" id="SSF52540">
    <property type="entry name" value="P-loop containing nucleoside triphosphate hydrolases"/>
    <property type="match status" value="1"/>
</dbReference>
<dbReference type="FunFam" id="3.40.50.300:FF:001054">
    <property type="entry name" value="ATPase, AAA family, putative"/>
    <property type="match status" value="1"/>
</dbReference>
<dbReference type="EC" id="5.6.1.1" evidence="8"/>
<protein>
    <recommendedName>
        <fullName evidence="8">microtubule-severing ATPase</fullName>
        <ecNumber evidence="8">5.6.1.1</ecNumber>
    </recommendedName>
</protein>
<name>A0A0N4SY67_BRUPA</name>
<evidence type="ECO:0000256" key="9">
    <source>
        <dbReference type="RuleBase" id="RU003651"/>
    </source>
</evidence>
<dbReference type="InterPro" id="IPR027417">
    <property type="entry name" value="P-loop_NTPase"/>
</dbReference>
<sequence>MNEIACYLRPNRIKCAFLCRVISGTTSPIFVTLGDTVYISGFYRVIGIVKREVLLKSQLDSLMSNVLSFGKNCFLISLIVLERMLHPQKLEQQNYETFNKAYLKSKQLVTEGVSIDEISSNNDEQRKRIAMEKYRIGIEYFEKALKISPDKVYPEKRSEVITHREAMKRNLEATKGRLSDLEKMFPSKGNRNLQHRPVQFVSPSISKPQTAQLPSRPISSEKKNINYSNARTRSNLLKGVDDKFGGPLLNEILNQDDVKMSDIIGAEAAKRALEETVILPTVNPSLFSGLRQPAQGILLFGPPGNGKTLLARAVAGECGSMMFLNVSAASLTSKWVGDAEKIVRALFQIARNGQPTIIFIDEIDSILCERNEKETEVSRRMKTEFLIQMDGMLSSKDDRLLVIGATNRPEELDSAILRRFPKRILIDVPNAAARLKLIMSLLEKTKTSFDLGLAQRQILAEWTHGYSNSDLVALCREAAMVPIRDLSRKDIKNLVSTELRPITLRDFEIAMKAIKPSTNERMLQKLRKYAATAGQSD</sequence>
<dbReference type="SMART" id="SM00382">
    <property type="entry name" value="AAA"/>
    <property type="match status" value="1"/>
</dbReference>
<keyword evidence="4 9" id="KW-0547">Nucleotide-binding</keyword>
<dbReference type="AlphaFoldDB" id="A0A0N4SY67"/>
<evidence type="ECO:0000256" key="2">
    <source>
        <dbReference type="ARBA" id="ARBA00022490"/>
    </source>
</evidence>
<evidence type="ECO:0000256" key="1">
    <source>
        <dbReference type="ARBA" id="ARBA00004496"/>
    </source>
</evidence>
<evidence type="ECO:0000256" key="5">
    <source>
        <dbReference type="ARBA" id="ARBA00022840"/>
    </source>
</evidence>
<dbReference type="Gene3D" id="1.10.8.60">
    <property type="match status" value="1"/>
</dbReference>
<dbReference type="Proteomes" id="UP000278627">
    <property type="component" value="Unassembled WGS sequence"/>
</dbReference>
<evidence type="ECO:0000313" key="12">
    <source>
        <dbReference type="Proteomes" id="UP000278627"/>
    </source>
</evidence>
<keyword evidence="3" id="KW-0493">Microtubule</keyword>
<gene>
    <name evidence="11" type="ORF">BPAG_LOCUS663</name>
</gene>
<feature type="domain" description="AAA+ ATPase" evidence="10">
    <location>
        <begin position="293"/>
        <end position="430"/>
    </location>
</feature>
<organism evidence="13">
    <name type="scientific">Brugia pahangi</name>
    <name type="common">Filarial nematode worm</name>
    <dbReference type="NCBI Taxonomy" id="6280"/>
    <lineage>
        <taxon>Eukaryota</taxon>
        <taxon>Metazoa</taxon>
        <taxon>Ecdysozoa</taxon>
        <taxon>Nematoda</taxon>
        <taxon>Chromadorea</taxon>
        <taxon>Rhabditida</taxon>
        <taxon>Spirurina</taxon>
        <taxon>Spiruromorpha</taxon>
        <taxon>Filarioidea</taxon>
        <taxon>Onchocercidae</taxon>
        <taxon>Brugia</taxon>
    </lineage>
</organism>
<dbReference type="GO" id="GO:0005737">
    <property type="term" value="C:cytoplasm"/>
    <property type="evidence" value="ECO:0007669"/>
    <property type="project" value="UniProtKB-SubCell"/>
</dbReference>